<gene>
    <name evidence="2" type="ORF">SDC9_00968</name>
</gene>
<dbReference type="PROSITE" id="PS00695">
    <property type="entry name" value="ENT_VIR_OMP_2"/>
    <property type="match status" value="1"/>
</dbReference>
<dbReference type="SUPFAM" id="SSF56925">
    <property type="entry name" value="OMPA-like"/>
    <property type="match status" value="1"/>
</dbReference>
<evidence type="ECO:0000259" key="1">
    <source>
        <dbReference type="Pfam" id="PF13568"/>
    </source>
</evidence>
<accession>A0A644SPE3</accession>
<dbReference type="EMBL" id="VSSQ01000002">
    <property type="protein sequence ID" value="MPL55492.1"/>
    <property type="molecule type" value="Genomic_DNA"/>
</dbReference>
<dbReference type="InterPro" id="IPR000758">
    <property type="entry name" value="Enterovir_OMP"/>
</dbReference>
<dbReference type="InterPro" id="IPR011250">
    <property type="entry name" value="OMP/PagP_B-barrel"/>
</dbReference>
<dbReference type="GO" id="GO:0044384">
    <property type="term" value="C:host outer membrane"/>
    <property type="evidence" value="ECO:0007669"/>
    <property type="project" value="InterPro"/>
</dbReference>
<proteinExistence type="predicted"/>
<sequence>MKKLITTIFTFSTLISFAQISYGIKAGYTNSTMKWKEEGIQVEFDPRASFYIGSFIENKISDKFSIQSEIIYTELGGKKSIEITRLIGSEIITEGRANIQYINKQIQVPILAKYYFLPNFSLLGGLNVGLSYSGKFKTDYSNDYLQNGDVEDFKTIIFYPMIGAEFEFYKKIFAEARYNFGLFDSAKSDAVNTYFNTFQIGLGYKF</sequence>
<feature type="domain" description="Outer membrane protein beta-barrel" evidence="1">
    <location>
        <begin position="17"/>
        <end position="185"/>
    </location>
</feature>
<evidence type="ECO:0000313" key="2">
    <source>
        <dbReference type="EMBL" id="MPL55492.1"/>
    </source>
</evidence>
<organism evidence="2">
    <name type="scientific">bioreactor metagenome</name>
    <dbReference type="NCBI Taxonomy" id="1076179"/>
    <lineage>
        <taxon>unclassified sequences</taxon>
        <taxon>metagenomes</taxon>
        <taxon>ecological metagenomes</taxon>
    </lineage>
</organism>
<reference evidence="2" key="1">
    <citation type="submission" date="2019-08" db="EMBL/GenBank/DDBJ databases">
        <authorList>
            <person name="Kucharzyk K."/>
            <person name="Murdoch R.W."/>
            <person name="Higgins S."/>
            <person name="Loffler F."/>
        </authorList>
    </citation>
    <scope>NUCLEOTIDE SEQUENCE</scope>
</reference>
<protein>
    <recommendedName>
        <fullName evidence="1">Outer membrane protein beta-barrel domain-containing protein</fullName>
    </recommendedName>
</protein>
<comment type="caution">
    <text evidence="2">The sequence shown here is derived from an EMBL/GenBank/DDBJ whole genome shotgun (WGS) entry which is preliminary data.</text>
</comment>
<dbReference type="Pfam" id="PF13568">
    <property type="entry name" value="OMP_b-brl_2"/>
    <property type="match status" value="1"/>
</dbReference>
<dbReference type="AlphaFoldDB" id="A0A644SPE3"/>
<name>A0A644SPE3_9ZZZZ</name>
<dbReference type="InterPro" id="IPR025665">
    <property type="entry name" value="Beta-barrel_OMP_2"/>
</dbReference>